<dbReference type="Pfam" id="PF02731">
    <property type="entry name" value="SKIP_SNW"/>
    <property type="match status" value="1"/>
</dbReference>
<protein>
    <recommendedName>
        <fullName evidence="3">SKI-interacting protein SKIP SNW domain-containing protein</fullName>
    </recommendedName>
</protein>
<feature type="region of interest" description="Disordered" evidence="2">
    <location>
        <begin position="320"/>
        <end position="454"/>
    </location>
</feature>
<dbReference type="AlphaFoldDB" id="A0AAU9L0I7"/>
<gene>
    <name evidence="5" type="ORF">PBS001_LOCUS2798</name>
    <name evidence="4" type="ORF">PBS003_LOCUS4978</name>
</gene>
<dbReference type="PANTHER" id="PTHR12096">
    <property type="entry name" value="NUCLEAR PROTEIN SKIP-RELATED"/>
    <property type="match status" value="1"/>
</dbReference>
<evidence type="ECO:0000259" key="3">
    <source>
        <dbReference type="Pfam" id="PF02731"/>
    </source>
</evidence>
<reference evidence="4 6" key="1">
    <citation type="submission" date="2021-11" db="EMBL/GenBank/DDBJ databases">
        <authorList>
            <person name="Islam A."/>
            <person name="Islam S."/>
            <person name="Flora M.S."/>
            <person name="Rahman M."/>
            <person name="Ziaur R.M."/>
            <person name="Epstein J.H."/>
            <person name="Hassan M."/>
            <person name="Klassen M."/>
            <person name="Woodard K."/>
            <person name="Webb A."/>
            <person name="Webby R.J."/>
            <person name="El Zowalaty M.E."/>
        </authorList>
    </citation>
    <scope>NUCLEOTIDE SEQUENCE</scope>
    <source>
        <strain evidence="5">Pbs1</strain>
        <strain evidence="4">Pbs3</strain>
    </source>
</reference>
<evidence type="ECO:0000313" key="4">
    <source>
        <dbReference type="EMBL" id="CAH0478275.1"/>
    </source>
</evidence>
<proteinExistence type="inferred from homology"/>
<feature type="compositionally biased region" description="Basic residues" evidence="2">
    <location>
        <begin position="640"/>
        <end position="658"/>
    </location>
</feature>
<evidence type="ECO:0000256" key="2">
    <source>
        <dbReference type="SAM" id="MobiDB-lite"/>
    </source>
</evidence>
<keyword evidence="6" id="KW-1185">Reference proteome</keyword>
<dbReference type="GO" id="GO:0000398">
    <property type="term" value="P:mRNA splicing, via spliceosome"/>
    <property type="evidence" value="ECO:0007669"/>
    <property type="project" value="InterPro"/>
</dbReference>
<sequence>MSALFPTPVHSYTTFSDTVTVSDSTTKTSIQSTSVECIPKYPLRVTHQFIPRRAQDFEDGGAYPEVHVTQFPLEMGKKTETSGFSLLGNHHNTLALQVDGNDGKIKYDAIITEQHRAKQIQVYTKFSDLVEKESTEIYVDHPDHEEQVATALRTQKALQTLVQTKVSSSLPLDIKQQKTVKETAKYIRYTPNDQGIAKGSNQRIIRMVEVAKDPMEPPKFQHTKAVRGPPSPPVPVLHSPARKLTLADQQAWKIPPCISNWKNSKGFTIALDKRLAADGRGLQQVTVNDNFASLSEALAIAERKAREEVNLRAQVQKKLAMKQKEQKENQLRELASKARMERAGIRVDSGEEEEDRRRGRHRRSSSADNARQRHDSQDEDRDSDSDAEGRRERDRIRRERKKEREREMRMEKLGKKGKLARDEDRDISEKIALGQLQGGGKAGGTDGMFDSRLFNQSQGIGSGFGQEDEYNVYSKPMVDRGKASVYRPKGDDGAIDAEKDYEDLKHGHSKRFKADKQFRGTEAVARGGGRDGPVQFSYDDTKSEDNEDASKTRFPDARRTDPRRSPSGSPVESKSKTRHPSSSPLRSHDNGRGSSPHSHSRGRSPSSSPRKSRDRGRSSSRSPLHSRSRRRSPSGSPPRSRGRGRSPSRSLPRSRGRGRFPSPFRGRGRDRSALRERKRSPSRSPSFSRERGRPRARSRSSSYSRGHSRRRTPPSYKRSRRSPSRSRSRSSEDRRKRRRRSPSEDSDDDPFGLDQFLTDARKGTGKDRRSSGRGRRSR</sequence>
<feature type="compositionally biased region" description="Low complexity" evidence="2">
    <location>
        <begin position="592"/>
        <end position="609"/>
    </location>
</feature>
<comment type="similarity">
    <text evidence="1">Belongs to the SNW family.</text>
</comment>
<dbReference type="Proteomes" id="UP001160483">
    <property type="component" value="Unassembled WGS sequence"/>
</dbReference>
<feature type="compositionally biased region" description="Gly residues" evidence="2">
    <location>
        <begin position="436"/>
        <end position="446"/>
    </location>
</feature>
<feature type="compositionally biased region" description="Acidic residues" evidence="2">
    <location>
        <begin position="377"/>
        <end position="386"/>
    </location>
</feature>
<dbReference type="EMBL" id="CAKKTJ010000223">
    <property type="protein sequence ID" value="CAH0478275.1"/>
    <property type="molecule type" value="Genomic_DNA"/>
</dbReference>
<feature type="compositionally biased region" description="Basic and acidic residues" evidence="2">
    <location>
        <begin position="539"/>
        <end position="564"/>
    </location>
</feature>
<feature type="compositionally biased region" description="Basic and acidic residues" evidence="2">
    <location>
        <begin position="759"/>
        <end position="770"/>
    </location>
</feature>
<feature type="compositionally biased region" description="Basic and acidic residues" evidence="2">
    <location>
        <begin position="477"/>
        <end position="519"/>
    </location>
</feature>
<feature type="compositionally biased region" description="Basic and acidic residues" evidence="2">
    <location>
        <begin position="387"/>
        <end position="429"/>
    </location>
</feature>
<dbReference type="EMBL" id="CAKLCB010000152">
    <property type="protein sequence ID" value="CAH0516112.1"/>
    <property type="molecule type" value="Genomic_DNA"/>
</dbReference>
<name>A0AAU9L0I7_9STRA</name>
<evidence type="ECO:0000313" key="7">
    <source>
        <dbReference type="Proteomes" id="UP001160483"/>
    </source>
</evidence>
<dbReference type="GO" id="GO:0005681">
    <property type="term" value="C:spliceosomal complex"/>
    <property type="evidence" value="ECO:0007669"/>
    <property type="project" value="InterPro"/>
</dbReference>
<comment type="caution">
    <text evidence="4">The sequence shown here is derived from an EMBL/GenBank/DDBJ whole genome shotgun (WGS) entry which is preliminary data.</text>
</comment>
<feature type="compositionally biased region" description="Basic and acidic residues" evidence="2">
    <location>
        <begin position="322"/>
        <end position="349"/>
    </location>
</feature>
<dbReference type="InterPro" id="IPR017862">
    <property type="entry name" value="SKI-int_prot_SKIP"/>
</dbReference>
<evidence type="ECO:0000313" key="5">
    <source>
        <dbReference type="EMBL" id="CAH0516112.1"/>
    </source>
</evidence>
<feature type="compositionally biased region" description="Basic residues" evidence="2">
    <location>
        <begin position="706"/>
        <end position="728"/>
    </location>
</feature>
<dbReference type="InterPro" id="IPR004015">
    <property type="entry name" value="SKI-int_prot_SKIP_SNW-dom"/>
</dbReference>
<evidence type="ECO:0000313" key="6">
    <source>
        <dbReference type="Proteomes" id="UP001158986"/>
    </source>
</evidence>
<feature type="domain" description="SKI-interacting protein SKIP SNW" evidence="3">
    <location>
        <begin position="185"/>
        <end position="342"/>
    </location>
</feature>
<accession>A0AAU9L0I7</accession>
<evidence type="ECO:0000256" key="1">
    <source>
        <dbReference type="ARBA" id="ARBA00010197"/>
    </source>
</evidence>
<dbReference type="Proteomes" id="UP001158986">
    <property type="component" value="Unassembled WGS sequence"/>
</dbReference>
<feature type="region of interest" description="Disordered" evidence="2">
    <location>
        <begin position="475"/>
        <end position="778"/>
    </location>
</feature>
<organism evidence="4 7">
    <name type="scientific">Peronospora belbahrii</name>
    <dbReference type="NCBI Taxonomy" id="622444"/>
    <lineage>
        <taxon>Eukaryota</taxon>
        <taxon>Sar</taxon>
        <taxon>Stramenopiles</taxon>
        <taxon>Oomycota</taxon>
        <taxon>Peronosporomycetes</taxon>
        <taxon>Peronosporales</taxon>
        <taxon>Peronosporaceae</taxon>
        <taxon>Peronospora</taxon>
    </lineage>
</organism>